<evidence type="ECO:0000313" key="2">
    <source>
        <dbReference type="Proteomes" id="UP001500630"/>
    </source>
</evidence>
<gene>
    <name evidence="1" type="ORF">GCM10022419_037130</name>
</gene>
<dbReference type="EMBL" id="BAABDQ010000007">
    <property type="protein sequence ID" value="GAA3553313.1"/>
    <property type="molecule type" value="Genomic_DNA"/>
</dbReference>
<evidence type="ECO:0008006" key="3">
    <source>
        <dbReference type="Google" id="ProtNLM"/>
    </source>
</evidence>
<proteinExistence type="predicted"/>
<protein>
    <recommendedName>
        <fullName evidence="3">Transposase DDE domain-containing protein</fullName>
    </recommendedName>
</protein>
<organism evidence="1 2">
    <name type="scientific">Nonomuraea rosea</name>
    <dbReference type="NCBI Taxonomy" id="638574"/>
    <lineage>
        <taxon>Bacteria</taxon>
        <taxon>Bacillati</taxon>
        <taxon>Actinomycetota</taxon>
        <taxon>Actinomycetes</taxon>
        <taxon>Streptosporangiales</taxon>
        <taxon>Streptosporangiaceae</taxon>
        <taxon>Nonomuraea</taxon>
    </lineage>
</organism>
<name>A0ABP6WP62_9ACTN</name>
<reference evidence="2" key="1">
    <citation type="journal article" date="2019" name="Int. J. Syst. Evol. Microbiol.">
        <title>The Global Catalogue of Microorganisms (GCM) 10K type strain sequencing project: providing services to taxonomists for standard genome sequencing and annotation.</title>
        <authorList>
            <consortium name="The Broad Institute Genomics Platform"/>
            <consortium name="The Broad Institute Genome Sequencing Center for Infectious Disease"/>
            <person name="Wu L."/>
            <person name="Ma J."/>
        </authorList>
    </citation>
    <scope>NUCLEOTIDE SEQUENCE [LARGE SCALE GENOMIC DNA]</scope>
    <source>
        <strain evidence="2">JCM 17326</strain>
    </source>
</reference>
<comment type="caution">
    <text evidence="1">The sequence shown here is derived from an EMBL/GenBank/DDBJ whole genome shotgun (WGS) entry which is preliminary data.</text>
</comment>
<keyword evidence="2" id="KW-1185">Reference proteome</keyword>
<evidence type="ECO:0000313" key="1">
    <source>
        <dbReference type="EMBL" id="GAA3553313.1"/>
    </source>
</evidence>
<accession>A0ABP6WP62</accession>
<dbReference type="Proteomes" id="UP001500630">
    <property type="component" value="Unassembled WGS sequence"/>
</dbReference>
<sequence>MPRQGGTCTGMTIETTAGLLIAVALRDALRRNPKAYWLQRDQELDRRRKRVEWLFAPHVTLARQMIKRTGYAFTVTCRNEGLHRKVQIGLKEGGLTPVPA</sequence>